<comment type="cofactor">
    <cofactor evidence="1 9">
        <name>heme</name>
        <dbReference type="ChEBI" id="CHEBI:30413"/>
    </cofactor>
</comment>
<dbReference type="InterPro" id="IPR017972">
    <property type="entry name" value="Cyt_P450_CS"/>
</dbReference>
<dbReference type="GO" id="GO:0004497">
    <property type="term" value="F:monooxygenase activity"/>
    <property type="evidence" value="ECO:0007669"/>
    <property type="project" value="UniProtKB-KW"/>
</dbReference>
<dbReference type="PANTHER" id="PTHR47946">
    <property type="entry name" value="CYTOCHROME P450 78A7-RELATED"/>
    <property type="match status" value="1"/>
</dbReference>
<dbReference type="GeneID" id="105173061"/>
<keyword evidence="12" id="KW-1185">Reference proteome</keyword>
<dbReference type="OrthoDB" id="1055148at2759"/>
<sequence length="541" mass="60993">MIMIMMMTMTTDVESVWLFALASNFKYFTPLNTIIFAFLFLLSWLFLNLFFWAHPGGPSWGRHNWGNLFSTYRPIPGPKGLPIIGSINLMSGLAHSKLAAAAHACQAKRLMAFSLGETRAVVTCNPDVAKDILNSSAFVDRPAKESAYNLMFNRAIGFAPYGVYWNTLRKIAATHLFCPKQIKASERQRMEIANQVVSIFHSSKRSDIRVRDALKLASLNNMMCSIFGRKYDLDNSANSDTAELEDLVEQGYNLLGELNWSDHFSFLADFDIQKIRLRCSQLVPRVNRFVGRIIAEHKAKPGEMNRDFVDVLLSLQGADRLSDSDMISVLWEMIFRGTDAVAVLIEWILARLVLHPDVQSKVHDELDKVVGRSRPVTESDITEMVYLPAVVKEVLRLHPPGPLLSWSRLSIRDSVVEGYHVPAGTTAMVNMWAITRDPDVWSDPLEFKPERFLGQGPILDHDFSVLGSDLRLAPFGSGRRSCPGKTLGMTTVNYWVGRLLHEFEFVSGYKSLDMSEVLRLSCEMVNPLVVRVLPRRCVSNS</sequence>
<organism evidence="12 13">
    <name type="scientific">Sesamum indicum</name>
    <name type="common">Oriental sesame</name>
    <name type="synonym">Sesamum orientale</name>
    <dbReference type="NCBI Taxonomy" id="4182"/>
    <lineage>
        <taxon>Eukaryota</taxon>
        <taxon>Viridiplantae</taxon>
        <taxon>Streptophyta</taxon>
        <taxon>Embryophyta</taxon>
        <taxon>Tracheophyta</taxon>
        <taxon>Spermatophyta</taxon>
        <taxon>Magnoliopsida</taxon>
        <taxon>eudicotyledons</taxon>
        <taxon>Gunneridae</taxon>
        <taxon>Pentapetalae</taxon>
        <taxon>asterids</taxon>
        <taxon>lamiids</taxon>
        <taxon>Lamiales</taxon>
        <taxon>Pedaliaceae</taxon>
        <taxon>Sesamum</taxon>
    </lineage>
</organism>
<evidence type="ECO:0000256" key="8">
    <source>
        <dbReference type="ARBA" id="ARBA00023033"/>
    </source>
</evidence>
<keyword evidence="7 9" id="KW-0408">Iron</keyword>
<dbReference type="Pfam" id="PF00067">
    <property type="entry name" value="p450"/>
    <property type="match status" value="1"/>
</dbReference>
<dbReference type="InterPro" id="IPR001128">
    <property type="entry name" value="Cyt_P450"/>
</dbReference>
<evidence type="ECO:0000256" key="11">
    <source>
        <dbReference type="SAM" id="Phobius"/>
    </source>
</evidence>
<dbReference type="FunCoup" id="A0A6I9U5R4">
    <property type="interactions" value="107"/>
</dbReference>
<evidence type="ECO:0000256" key="1">
    <source>
        <dbReference type="ARBA" id="ARBA00001971"/>
    </source>
</evidence>
<dbReference type="FunFam" id="1.10.630.10:FF:000016">
    <property type="entry name" value="Cytochrome P450 78A5"/>
    <property type="match status" value="1"/>
</dbReference>
<dbReference type="Gene3D" id="1.10.630.10">
    <property type="entry name" value="Cytochrome P450"/>
    <property type="match status" value="1"/>
</dbReference>
<dbReference type="PROSITE" id="PS00086">
    <property type="entry name" value="CYTOCHROME_P450"/>
    <property type="match status" value="1"/>
</dbReference>
<evidence type="ECO:0000313" key="13">
    <source>
        <dbReference type="RefSeq" id="XP_011093010.1"/>
    </source>
</evidence>
<dbReference type="PRINTS" id="PR00463">
    <property type="entry name" value="EP450I"/>
</dbReference>
<dbReference type="KEGG" id="sind:105173061"/>
<evidence type="ECO:0000256" key="3">
    <source>
        <dbReference type="ARBA" id="ARBA00010617"/>
    </source>
</evidence>
<keyword evidence="5 9" id="KW-0479">Metal-binding</keyword>
<name>A0A6I9U5R4_SESIN</name>
<reference evidence="13" key="1">
    <citation type="submission" date="2025-08" db="UniProtKB">
        <authorList>
            <consortium name="RefSeq"/>
        </authorList>
    </citation>
    <scope>IDENTIFICATION</scope>
</reference>
<dbReference type="InterPro" id="IPR036396">
    <property type="entry name" value="Cyt_P450_sf"/>
</dbReference>
<proteinExistence type="inferred from homology"/>
<keyword evidence="11" id="KW-1133">Transmembrane helix</keyword>
<dbReference type="GO" id="GO:0020037">
    <property type="term" value="F:heme binding"/>
    <property type="evidence" value="ECO:0007669"/>
    <property type="project" value="InterPro"/>
</dbReference>
<feature type="binding site" description="axial binding residue" evidence="9">
    <location>
        <position position="482"/>
    </location>
    <ligand>
        <name>heme</name>
        <dbReference type="ChEBI" id="CHEBI:30413"/>
    </ligand>
    <ligandPart>
        <name>Fe</name>
        <dbReference type="ChEBI" id="CHEBI:18248"/>
    </ligandPart>
</feature>
<protein>
    <submittedName>
        <fullName evidence="13">Cytochrome P450 78A3-like</fullName>
    </submittedName>
</protein>
<evidence type="ECO:0000256" key="9">
    <source>
        <dbReference type="PIRSR" id="PIRSR602401-1"/>
    </source>
</evidence>
<dbReference type="Proteomes" id="UP000504604">
    <property type="component" value="Linkage group LG11"/>
</dbReference>
<evidence type="ECO:0000256" key="6">
    <source>
        <dbReference type="ARBA" id="ARBA00023002"/>
    </source>
</evidence>
<keyword evidence="6 10" id="KW-0560">Oxidoreductase</keyword>
<feature type="transmembrane region" description="Helical" evidence="11">
    <location>
        <begin position="34"/>
        <end position="53"/>
    </location>
</feature>
<dbReference type="PRINTS" id="PR00385">
    <property type="entry name" value="P450"/>
</dbReference>
<evidence type="ECO:0000256" key="4">
    <source>
        <dbReference type="ARBA" id="ARBA00022617"/>
    </source>
</evidence>
<dbReference type="AlphaFoldDB" id="A0A6I9U5R4"/>
<dbReference type="SUPFAM" id="SSF48264">
    <property type="entry name" value="Cytochrome P450"/>
    <property type="match status" value="1"/>
</dbReference>
<evidence type="ECO:0000256" key="10">
    <source>
        <dbReference type="RuleBase" id="RU000461"/>
    </source>
</evidence>
<accession>A0A6I9U5R4</accession>
<dbReference type="InParanoid" id="A0A6I9U5R4"/>
<dbReference type="RefSeq" id="XP_011093010.1">
    <property type="nucleotide sequence ID" value="XM_011094708.2"/>
</dbReference>
<gene>
    <name evidence="13" type="primary">LOC105173061</name>
</gene>
<evidence type="ECO:0000256" key="5">
    <source>
        <dbReference type="ARBA" id="ARBA00022723"/>
    </source>
</evidence>
<evidence type="ECO:0000256" key="7">
    <source>
        <dbReference type="ARBA" id="ARBA00023004"/>
    </source>
</evidence>
<dbReference type="InterPro" id="IPR002401">
    <property type="entry name" value="Cyt_P450_E_grp-I"/>
</dbReference>
<keyword evidence="11" id="KW-0812">Transmembrane</keyword>
<keyword evidence="8 10" id="KW-0503">Monooxygenase</keyword>
<evidence type="ECO:0000313" key="12">
    <source>
        <dbReference type="Proteomes" id="UP000504604"/>
    </source>
</evidence>
<comment type="similarity">
    <text evidence="3 10">Belongs to the cytochrome P450 family.</text>
</comment>
<dbReference type="PANTHER" id="PTHR47946:SF1">
    <property type="entry name" value="CYTOCHROME P450 78A3"/>
    <property type="match status" value="1"/>
</dbReference>
<dbReference type="GO" id="GO:0016020">
    <property type="term" value="C:membrane"/>
    <property type="evidence" value="ECO:0007669"/>
    <property type="project" value="UniProtKB-SubCell"/>
</dbReference>
<evidence type="ECO:0000256" key="2">
    <source>
        <dbReference type="ARBA" id="ARBA00004167"/>
    </source>
</evidence>
<dbReference type="InterPro" id="IPR051996">
    <property type="entry name" value="Cytochrome_P450_78A"/>
</dbReference>
<keyword evidence="4 9" id="KW-0349">Heme</keyword>
<comment type="subcellular location">
    <subcellularLocation>
        <location evidence="2">Membrane</location>
        <topology evidence="2">Single-pass membrane protein</topology>
    </subcellularLocation>
</comment>
<dbReference type="GO" id="GO:0005506">
    <property type="term" value="F:iron ion binding"/>
    <property type="evidence" value="ECO:0007669"/>
    <property type="project" value="InterPro"/>
</dbReference>
<dbReference type="GO" id="GO:0016705">
    <property type="term" value="F:oxidoreductase activity, acting on paired donors, with incorporation or reduction of molecular oxygen"/>
    <property type="evidence" value="ECO:0007669"/>
    <property type="project" value="InterPro"/>
</dbReference>
<keyword evidence="11" id="KW-0472">Membrane</keyword>